<keyword evidence="5" id="KW-0342">GTP-binding</keyword>
<dbReference type="Gene3D" id="1.10.10.10">
    <property type="entry name" value="Winged helix-like DNA-binding domain superfamily/Winged helix DNA-binding domain"/>
    <property type="match status" value="1"/>
</dbReference>
<reference evidence="6 7" key="1">
    <citation type="submission" date="2020-03" db="EMBL/GenBank/DDBJ databases">
        <authorList>
            <consortium name="Genoscope - CEA"/>
            <person name="William W."/>
        </authorList>
    </citation>
    <scope>NUCLEOTIDE SEQUENCE [LARGE SCALE GENOMIC DNA]</scope>
    <source>
        <strain evidence="7">DSM 16959</strain>
    </source>
</reference>
<organism evidence="6 7">
    <name type="scientific">Denitratisoma oestradiolicum</name>
    <dbReference type="NCBI Taxonomy" id="311182"/>
    <lineage>
        <taxon>Bacteria</taxon>
        <taxon>Pseudomonadati</taxon>
        <taxon>Pseudomonadota</taxon>
        <taxon>Betaproteobacteria</taxon>
        <taxon>Nitrosomonadales</taxon>
        <taxon>Sterolibacteriaceae</taxon>
        <taxon>Denitratisoma</taxon>
    </lineage>
</organism>
<dbReference type="PANTHER" id="PTHR43721">
    <property type="entry name" value="ELONGATION FACTOR TU-RELATED"/>
    <property type="match status" value="1"/>
</dbReference>
<dbReference type="InterPro" id="IPR050055">
    <property type="entry name" value="EF-Tu_GTPase"/>
</dbReference>
<evidence type="ECO:0000313" key="6">
    <source>
        <dbReference type="EMBL" id="CAB1370061.1"/>
    </source>
</evidence>
<dbReference type="GO" id="GO:0003723">
    <property type="term" value="F:RNA binding"/>
    <property type="evidence" value="ECO:0007669"/>
    <property type="project" value="InterPro"/>
</dbReference>
<accession>A0A6S6Y002</accession>
<comment type="subcellular location">
    <subcellularLocation>
        <location evidence="1">Cytoplasm</location>
    </subcellularLocation>
</comment>
<dbReference type="InterPro" id="IPR027417">
    <property type="entry name" value="P-loop_NTPase"/>
</dbReference>
<dbReference type="CDD" id="cd04171">
    <property type="entry name" value="SelB"/>
    <property type="match status" value="1"/>
</dbReference>
<dbReference type="NCBIfam" id="TIGR00475">
    <property type="entry name" value="selB"/>
    <property type="match status" value="1"/>
</dbReference>
<dbReference type="GO" id="GO:0005525">
    <property type="term" value="F:GTP binding"/>
    <property type="evidence" value="ECO:0007669"/>
    <property type="project" value="UniProtKB-KW"/>
</dbReference>
<keyword evidence="2" id="KW-0963">Cytoplasm</keyword>
<dbReference type="NCBIfam" id="TIGR00231">
    <property type="entry name" value="small_GTP"/>
    <property type="match status" value="1"/>
</dbReference>
<evidence type="ECO:0000313" key="7">
    <source>
        <dbReference type="Proteomes" id="UP000515733"/>
    </source>
</evidence>
<dbReference type="SUPFAM" id="SSF50447">
    <property type="entry name" value="Translation proteins"/>
    <property type="match status" value="1"/>
</dbReference>
<dbReference type="InterPro" id="IPR000795">
    <property type="entry name" value="T_Tr_GTP-bd_dom"/>
</dbReference>
<dbReference type="Pfam" id="PF25461">
    <property type="entry name" value="Beta-barrel_SelB"/>
    <property type="match status" value="1"/>
</dbReference>
<dbReference type="PROSITE" id="PS51722">
    <property type="entry name" value="G_TR_2"/>
    <property type="match status" value="1"/>
</dbReference>
<dbReference type="Gene3D" id="1.10.10.2770">
    <property type="match status" value="1"/>
</dbReference>
<dbReference type="Gene3D" id="2.40.30.10">
    <property type="entry name" value="Translation factors"/>
    <property type="match status" value="1"/>
</dbReference>
<dbReference type="GO" id="GO:0005829">
    <property type="term" value="C:cytosol"/>
    <property type="evidence" value="ECO:0007669"/>
    <property type="project" value="TreeGrafter"/>
</dbReference>
<sequence length="639" mass="69222">MIVATAGHVDHGKTSLVRQLTGVNTDRLEEEQRRGMTIALGFAYRKTAAGASIGFIDVPGHRRFINTMIAGIRGVDLGMLVVDAGEGVMPQTREHVRVMELLGVRDTLAVVTKTDRVSPEQLRAVSGAVGGLLPGAQVFPVSSLTGEGMVDLQAELAARAERQQDQEARGYFRLSVDRAFVLKGAGLIVTGTAMAGRVAVGDSLLLYTVKSGSEGIKVRVRSIHAQDEAASTGQSGQRCALNLVGDVEREDIQRGDMLADARCVAPGLRFDARLRLLDDLPFSLKHLQPVKLYLGARRLAARVYFLETDGPSSPAGMGLVQFVLQEPLQVCWGDRFLIQDDSESVILGGGRVLGPAAPQWHKRKPARLAWLAALDHDDPAAILGAWLEVGMGPVDLAAVQTALNLRDDELAALLSLPTLAGLLRLRGDHGDWLLNAGDWNAQREQLFAQVADWHKEHPMDAGMPQALLLRGNPGPAFLAAVLEALVQEKRLLLAGGRVSCAGYRATLPTAIQAGWERLQAYTVERGFHLPLLSEIERDLGLGTKVQGAVIATALKSGQLVQVSSKRLTLPSVLQGLAVEIQHLAARQEIFSVIETKVHLGLGRDLTIEILEYFDSVKFTRREGNGRRLRDADWPRRMAA</sequence>
<dbReference type="InterPro" id="IPR004535">
    <property type="entry name" value="Transl_elong_SelB"/>
</dbReference>
<dbReference type="SUPFAM" id="SSF50465">
    <property type="entry name" value="EF-Tu/eEF-1alpha/eIF2-gamma C-terminal domain"/>
    <property type="match status" value="1"/>
</dbReference>
<dbReference type="InterPro" id="IPR015190">
    <property type="entry name" value="Elong_fac_SelB-wing-hlx_typ-2"/>
</dbReference>
<dbReference type="AlphaFoldDB" id="A0A6S6Y002"/>
<dbReference type="InterPro" id="IPR036390">
    <property type="entry name" value="WH_DNA-bd_sf"/>
</dbReference>
<dbReference type="EMBL" id="LR778301">
    <property type="protein sequence ID" value="CAB1370061.1"/>
    <property type="molecule type" value="Genomic_DNA"/>
</dbReference>
<dbReference type="PANTHER" id="PTHR43721:SF22">
    <property type="entry name" value="ELONGATION FACTOR TU, MITOCHONDRIAL"/>
    <property type="match status" value="1"/>
</dbReference>
<dbReference type="InterPro" id="IPR057335">
    <property type="entry name" value="Beta-barrel_SelB"/>
</dbReference>
<evidence type="ECO:0000256" key="5">
    <source>
        <dbReference type="ARBA" id="ARBA00023134"/>
    </source>
</evidence>
<dbReference type="RefSeq" id="WP_145770987.1">
    <property type="nucleotide sequence ID" value="NZ_LR778301.1"/>
</dbReference>
<evidence type="ECO:0000256" key="4">
    <source>
        <dbReference type="ARBA" id="ARBA00022917"/>
    </source>
</evidence>
<dbReference type="InterPro" id="IPR015191">
    <property type="entry name" value="SelB_WHD4"/>
</dbReference>
<evidence type="ECO:0000256" key="2">
    <source>
        <dbReference type="ARBA" id="ARBA00022490"/>
    </source>
</evidence>
<keyword evidence="4" id="KW-0648">Protein biosynthesis</keyword>
<dbReference type="InterPro" id="IPR009001">
    <property type="entry name" value="Transl_elong_EF1A/Init_IF2_C"/>
</dbReference>
<keyword evidence="3" id="KW-0547">Nucleotide-binding</keyword>
<dbReference type="KEGG" id="doe:DENOEST_2902"/>
<dbReference type="Pfam" id="PF00009">
    <property type="entry name" value="GTP_EFTU"/>
    <property type="match status" value="1"/>
</dbReference>
<evidence type="ECO:0000256" key="3">
    <source>
        <dbReference type="ARBA" id="ARBA00022741"/>
    </source>
</evidence>
<proteinExistence type="predicted"/>
<dbReference type="OrthoDB" id="9803139at2"/>
<evidence type="ECO:0000256" key="1">
    <source>
        <dbReference type="ARBA" id="ARBA00004496"/>
    </source>
</evidence>
<dbReference type="GO" id="GO:0001514">
    <property type="term" value="P:selenocysteine incorporation"/>
    <property type="evidence" value="ECO:0007669"/>
    <property type="project" value="InterPro"/>
</dbReference>
<dbReference type="GO" id="GO:0003746">
    <property type="term" value="F:translation elongation factor activity"/>
    <property type="evidence" value="ECO:0007669"/>
    <property type="project" value="UniProtKB-KW"/>
</dbReference>
<dbReference type="Gene3D" id="3.40.50.300">
    <property type="entry name" value="P-loop containing nucleotide triphosphate hydrolases"/>
    <property type="match status" value="1"/>
</dbReference>
<dbReference type="InterPro" id="IPR036388">
    <property type="entry name" value="WH-like_DNA-bd_sf"/>
</dbReference>
<dbReference type="GO" id="GO:0003924">
    <property type="term" value="F:GTPase activity"/>
    <property type="evidence" value="ECO:0007669"/>
    <property type="project" value="InterPro"/>
</dbReference>
<protein>
    <submittedName>
        <fullName evidence="6">Selenocysteine-specific translation elongation factor</fullName>
    </submittedName>
</protein>
<dbReference type="SUPFAM" id="SSF52540">
    <property type="entry name" value="P-loop containing nucleoside triphosphate hydrolases"/>
    <property type="match status" value="1"/>
</dbReference>
<dbReference type="Pfam" id="PF09106">
    <property type="entry name" value="WHD_2nd_SelB"/>
    <property type="match status" value="1"/>
</dbReference>
<dbReference type="SUPFAM" id="SSF46785">
    <property type="entry name" value="Winged helix' DNA-binding domain"/>
    <property type="match status" value="2"/>
</dbReference>
<name>A0A6S6Y002_9PROT</name>
<dbReference type="InterPro" id="IPR009000">
    <property type="entry name" value="Transl_B-barrel_sf"/>
</dbReference>
<dbReference type="Pfam" id="PF09107">
    <property type="entry name" value="WHD_3rd_SelB"/>
    <property type="match status" value="1"/>
</dbReference>
<gene>
    <name evidence="6" type="primary">selB</name>
    <name evidence="6" type="ORF">DENOEST_2902</name>
</gene>
<dbReference type="Proteomes" id="UP000515733">
    <property type="component" value="Chromosome"/>
</dbReference>
<keyword evidence="7" id="KW-1185">Reference proteome</keyword>
<dbReference type="InterPro" id="IPR005225">
    <property type="entry name" value="Small_GTP-bd"/>
</dbReference>
<keyword evidence="6" id="KW-0251">Elongation factor</keyword>
<dbReference type="CDD" id="cd15491">
    <property type="entry name" value="selB_III"/>
    <property type="match status" value="1"/>
</dbReference>